<feature type="transmembrane region" description="Helical" evidence="1">
    <location>
        <begin position="181"/>
        <end position="202"/>
    </location>
</feature>
<protein>
    <submittedName>
        <fullName evidence="2">DMT family transporter</fullName>
    </submittedName>
</protein>
<dbReference type="PANTHER" id="PTHR34821:SF2">
    <property type="entry name" value="INNER MEMBRANE PROTEIN YDCZ"/>
    <property type="match status" value="1"/>
</dbReference>
<feature type="transmembrane region" description="Helical" evidence="1">
    <location>
        <begin position="238"/>
        <end position="256"/>
    </location>
</feature>
<dbReference type="KEGG" id="bhc:JFL75_17410"/>
<feature type="transmembrane region" description="Helical" evidence="1">
    <location>
        <begin position="214"/>
        <end position="231"/>
    </location>
</feature>
<evidence type="ECO:0000256" key="1">
    <source>
        <dbReference type="SAM" id="Phobius"/>
    </source>
</evidence>
<evidence type="ECO:0000313" key="3">
    <source>
        <dbReference type="Proteomes" id="UP000595917"/>
    </source>
</evidence>
<dbReference type="RefSeq" id="WP_215625991.1">
    <property type="nucleotide sequence ID" value="NZ_CP067089.2"/>
</dbReference>
<keyword evidence="1" id="KW-1133">Transmembrane helix</keyword>
<feature type="transmembrane region" description="Helical" evidence="1">
    <location>
        <begin position="29"/>
        <end position="50"/>
    </location>
</feature>
<reference evidence="2" key="1">
    <citation type="submission" date="2021-01" db="EMBL/GenBank/DDBJ databases">
        <title>Description of Breznakiella homolactica.</title>
        <authorList>
            <person name="Song Y."/>
            <person name="Brune A."/>
        </authorList>
    </citation>
    <scope>NUCLEOTIDE SEQUENCE</scope>
    <source>
        <strain evidence="2">RmG30</strain>
    </source>
</reference>
<feature type="transmembrane region" description="Helical" evidence="1">
    <location>
        <begin position="62"/>
        <end position="79"/>
    </location>
</feature>
<dbReference type="AlphaFoldDB" id="A0A7T7XLP6"/>
<sequence>MYQLLALITGVTLAVMVSVNGNLSRQYGVFPAAVIVHVVGVLFAFLLCILRKEKRTLRGHSPVWIYLGGVIGVFTTVFNNFAFGYISMTSIIALGLLGQMVTAQIIDHFGLFGMERRPFRKVSLIGWIFSLFGIFLMLDRSAAAAVFAVCLSFGAGISVVLSRTVNARLAEKVGALRGSLVNHLVGLPVTVIIAVFAARAVFPAADPVISPPPWIYFGGALGVISVLLCNLTVPRISAFLLTVLTFVGQVFTGILLDSVTGGGYSNATFAGGITIAAGIAVNLIAEQVVLVRERKQTACLERLRRTEDEYQRRLVEKYRHKKITV</sequence>
<dbReference type="GO" id="GO:0005886">
    <property type="term" value="C:plasma membrane"/>
    <property type="evidence" value="ECO:0007669"/>
    <property type="project" value="TreeGrafter"/>
</dbReference>
<proteinExistence type="predicted"/>
<gene>
    <name evidence="2" type="ORF">JFL75_17410</name>
</gene>
<keyword evidence="1" id="KW-0812">Transmembrane</keyword>
<keyword evidence="3" id="KW-1185">Reference proteome</keyword>
<organism evidence="2 3">
    <name type="scientific">Breznakiella homolactica</name>
    <dbReference type="NCBI Taxonomy" id="2798577"/>
    <lineage>
        <taxon>Bacteria</taxon>
        <taxon>Pseudomonadati</taxon>
        <taxon>Spirochaetota</taxon>
        <taxon>Spirochaetia</taxon>
        <taxon>Spirochaetales</taxon>
        <taxon>Breznakiellaceae</taxon>
        <taxon>Breznakiella</taxon>
    </lineage>
</organism>
<keyword evidence="1" id="KW-0472">Membrane</keyword>
<evidence type="ECO:0000313" key="2">
    <source>
        <dbReference type="EMBL" id="QQO08685.1"/>
    </source>
</evidence>
<dbReference type="PANTHER" id="PTHR34821">
    <property type="entry name" value="INNER MEMBRANE PROTEIN YDCZ"/>
    <property type="match status" value="1"/>
</dbReference>
<dbReference type="EMBL" id="CP067089">
    <property type="protein sequence ID" value="QQO08685.1"/>
    <property type="molecule type" value="Genomic_DNA"/>
</dbReference>
<feature type="transmembrane region" description="Helical" evidence="1">
    <location>
        <begin position="85"/>
        <end position="106"/>
    </location>
</feature>
<feature type="transmembrane region" description="Helical" evidence="1">
    <location>
        <begin position="118"/>
        <end position="136"/>
    </location>
</feature>
<feature type="transmembrane region" description="Helical" evidence="1">
    <location>
        <begin position="142"/>
        <end position="161"/>
    </location>
</feature>
<accession>A0A7T7XLP6</accession>
<dbReference type="InterPro" id="IPR006750">
    <property type="entry name" value="YdcZ"/>
</dbReference>
<feature type="transmembrane region" description="Helical" evidence="1">
    <location>
        <begin position="268"/>
        <end position="285"/>
    </location>
</feature>
<dbReference type="Proteomes" id="UP000595917">
    <property type="component" value="Chromosome"/>
</dbReference>
<name>A0A7T7XLP6_9SPIR</name>
<dbReference type="Pfam" id="PF04657">
    <property type="entry name" value="DMT_YdcZ"/>
    <property type="match status" value="2"/>
</dbReference>